<dbReference type="CDD" id="cd16617">
    <property type="entry name" value="mRING-HC-C4C4_CesA"/>
    <property type="match status" value="1"/>
</dbReference>
<comment type="caution">
    <text evidence="4">The sequence shown here is derived from an EMBL/GenBank/DDBJ whole genome shotgun (WGS) entry which is preliminary data.</text>
</comment>
<dbReference type="EMBL" id="JACEIK010000459">
    <property type="protein sequence ID" value="MCD7457510.1"/>
    <property type="molecule type" value="Genomic_DNA"/>
</dbReference>
<evidence type="ECO:0000256" key="1">
    <source>
        <dbReference type="PROSITE-ProRule" id="PRU00175"/>
    </source>
</evidence>
<name>A0ABS8SFC2_DATST</name>
<accession>A0ABS8SFC2</accession>
<gene>
    <name evidence="4" type="primary">CESA1_5</name>
    <name evidence="4" type="ORF">HAX54_035236</name>
</gene>
<dbReference type="Gene3D" id="3.30.40.10">
    <property type="entry name" value="Zinc/RING finger domain, C3HC4 (zinc finger)"/>
    <property type="match status" value="1"/>
</dbReference>
<feature type="region of interest" description="Disordered" evidence="2">
    <location>
        <begin position="232"/>
        <end position="256"/>
    </location>
</feature>
<dbReference type="InterPro" id="IPR027934">
    <property type="entry name" value="CES_Znf_RING"/>
</dbReference>
<feature type="compositionally biased region" description="Polar residues" evidence="2">
    <location>
        <begin position="115"/>
        <end position="127"/>
    </location>
</feature>
<proteinExistence type="predicted"/>
<dbReference type="Pfam" id="PF14569">
    <property type="entry name" value="zf-UDP"/>
    <property type="match status" value="1"/>
</dbReference>
<feature type="region of interest" description="Disordered" evidence="2">
    <location>
        <begin position="115"/>
        <end position="187"/>
    </location>
</feature>
<feature type="domain" description="RING-type" evidence="3">
    <location>
        <begin position="39"/>
        <end position="85"/>
    </location>
</feature>
<dbReference type="SUPFAM" id="SSF57850">
    <property type="entry name" value="RING/U-box"/>
    <property type="match status" value="1"/>
</dbReference>
<keyword evidence="1" id="KW-0862">Zinc</keyword>
<evidence type="ECO:0000313" key="5">
    <source>
        <dbReference type="Proteomes" id="UP000823775"/>
    </source>
</evidence>
<keyword evidence="1" id="KW-0479">Metal-binding</keyword>
<reference evidence="4 5" key="1">
    <citation type="journal article" date="2021" name="BMC Genomics">
        <title>Datura genome reveals duplications of psychoactive alkaloid biosynthetic genes and high mutation rate following tissue culture.</title>
        <authorList>
            <person name="Rajewski A."/>
            <person name="Carter-House D."/>
            <person name="Stajich J."/>
            <person name="Litt A."/>
        </authorList>
    </citation>
    <scope>NUCLEOTIDE SEQUENCE [LARGE SCALE GENOMIC DNA]</scope>
    <source>
        <strain evidence="4">AR-01</strain>
    </source>
</reference>
<protein>
    <submittedName>
        <fullName evidence="4">Cellulose synthase A catalytic subunit 1 [UDP-forming]</fullName>
    </submittedName>
</protein>
<dbReference type="PROSITE" id="PS50089">
    <property type="entry name" value="ZF_RING_2"/>
    <property type="match status" value="1"/>
</dbReference>
<feature type="compositionally biased region" description="Polar residues" evidence="2">
    <location>
        <begin position="160"/>
        <end position="170"/>
    </location>
</feature>
<dbReference type="InterPro" id="IPR001841">
    <property type="entry name" value="Znf_RING"/>
</dbReference>
<sequence>MEASAGMVAGSHKRNELVRIRHDSDSGPKPLKPLNNQICQICGDTVGLTASGDVFIACNECAFPVCRACYEYERKDGNQSCPQCKTRYKRYKGSPRVDGDDDEEDVDDIDNEFNYAQGNSKTRQQWQGEDAGLSSSSRHESQQPIPLLTNGQPVSGDFPSATTDTQSVRSMSGPLGPGDKHTSLSYVDPRQPVPVRIVDPSKDLNSYGLGSVDWKERVEGWKLKQEKNMVHTTNRYTEGKGGDIEGTGSNGEELQM</sequence>
<evidence type="ECO:0000259" key="3">
    <source>
        <dbReference type="PROSITE" id="PS50089"/>
    </source>
</evidence>
<keyword evidence="1" id="KW-0863">Zinc-finger</keyword>
<dbReference type="Proteomes" id="UP000823775">
    <property type="component" value="Unassembled WGS sequence"/>
</dbReference>
<evidence type="ECO:0000256" key="2">
    <source>
        <dbReference type="SAM" id="MobiDB-lite"/>
    </source>
</evidence>
<keyword evidence="5" id="KW-1185">Reference proteome</keyword>
<dbReference type="InterPro" id="IPR013083">
    <property type="entry name" value="Znf_RING/FYVE/PHD"/>
</dbReference>
<evidence type="ECO:0000313" key="4">
    <source>
        <dbReference type="EMBL" id="MCD7457510.1"/>
    </source>
</evidence>
<organism evidence="4 5">
    <name type="scientific">Datura stramonium</name>
    <name type="common">Jimsonweed</name>
    <name type="synonym">Common thornapple</name>
    <dbReference type="NCBI Taxonomy" id="4076"/>
    <lineage>
        <taxon>Eukaryota</taxon>
        <taxon>Viridiplantae</taxon>
        <taxon>Streptophyta</taxon>
        <taxon>Embryophyta</taxon>
        <taxon>Tracheophyta</taxon>
        <taxon>Spermatophyta</taxon>
        <taxon>Magnoliopsida</taxon>
        <taxon>eudicotyledons</taxon>
        <taxon>Gunneridae</taxon>
        <taxon>Pentapetalae</taxon>
        <taxon>asterids</taxon>
        <taxon>lamiids</taxon>
        <taxon>Solanales</taxon>
        <taxon>Solanaceae</taxon>
        <taxon>Solanoideae</taxon>
        <taxon>Datureae</taxon>
        <taxon>Datura</taxon>
    </lineage>
</organism>